<dbReference type="InterPro" id="IPR050438">
    <property type="entry name" value="LMW_PTPase"/>
</dbReference>
<protein>
    <recommendedName>
        <fullName evidence="2">protein-tyrosine-phosphatase</fullName>
        <ecNumber evidence="2">3.1.3.48</ecNumber>
    </recommendedName>
</protein>
<evidence type="ECO:0000256" key="1">
    <source>
        <dbReference type="ARBA" id="ARBA00011063"/>
    </source>
</evidence>
<keyword evidence="8" id="KW-1185">Reference proteome</keyword>
<keyword evidence="4" id="KW-0904">Protein phosphatase</keyword>
<dbReference type="InterPro" id="IPR036196">
    <property type="entry name" value="Ptyr_pPase_sf"/>
</dbReference>
<evidence type="ECO:0000256" key="5">
    <source>
        <dbReference type="ARBA" id="ARBA00051722"/>
    </source>
</evidence>
<sequence>MCKAKWGSALMFKRILVVCTGNICRSPVAAALLQREYPERTITTAGLGARVGEGVEAHSRALAEADQPELAKALKAHSARQIDETMLRESDLILVMTERQRRAVGELLPSAFGKTMLFGRWLANPEISDPYGKSDEAFTHIHRQLVNAAEAWAGKL</sequence>
<evidence type="ECO:0000313" key="7">
    <source>
        <dbReference type="EMBL" id="MFC4539778.1"/>
    </source>
</evidence>
<keyword evidence="3 7" id="KW-0378">Hydrolase</keyword>
<evidence type="ECO:0000313" key="8">
    <source>
        <dbReference type="Proteomes" id="UP001596030"/>
    </source>
</evidence>
<dbReference type="EC" id="3.1.3.48" evidence="2"/>
<dbReference type="GO" id="GO:0004725">
    <property type="term" value="F:protein tyrosine phosphatase activity"/>
    <property type="evidence" value="ECO:0007669"/>
    <property type="project" value="UniProtKB-EC"/>
</dbReference>
<dbReference type="PANTHER" id="PTHR11717">
    <property type="entry name" value="LOW MOLECULAR WEIGHT PROTEIN TYROSINE PHOSPHATASE"/>
    <property type="match status" value="1"/>
</dbReference>
<gene>
    <name evidence="7" type="ORF">ACFO0U_13445</name>
</gene>
<dbReference type="SUPFAM" id="SSF52788">
    <property type="entry name" value="Phosphotyrosine protein phosphatases I"/>
    <property type="match status" value="1"/>
</dbReference>
<dbReference type="EMBL" id="JBHSEU010000021">
    <property type="protein sequence ID" value="MFC4539778.1"/>
    <property type="molecule type" value="Genomic_DNA"/>
</dbReference>
<evidence type="ECO:0000256" key="3">
    <source>
        <dbReference type="ARBA" id="ARBA00022801"/>
    </source>
</evidence>
<comment type="similarity">
    <text evidence="1">Belongs to the low molecular weight phosphotyrosine protein phosphatase family.</text>
</comment>
<dbReference type="CDD" id="cd16343">
    <property type="entry name" value="LMWPTP"/>
    <property type="match status" value="1"/>
</dbReference>
<feature type="domain" description="Phosphotyrosine protein phosphatase I" evidence="6">
    <location>
        <begin position="13"/>
        <end position="155"/>
    </location>
</feature>
<dbReference type="InterPro" id="IPR017867">
    <property type="entry name" value="Tyr_phospatase_low_mol_wt"/>
</dbReference>
<comment type="catalytic activity">
    <reaction evidence="5">
        <text>O-phospho-L-tyrosyl-[protein] + H2O = L-tyrosyl-[protein] + phosphate</text>
        <dbReference type="Rhea" id="RHEA:10684"/>
        <dbReference type="Rhea" id="RHEA-COMP:10136"/>
        <dbReference type="Rhea" id="RHEA-COMP:20101"/>
        <dbReference type="ChEBI" id="CHEBI:15377"/>
        <dbReference type="ChEBI" id="CHEBI:43474"/>
        <dbReference type="ChEBI" id="CHEBI:46858"/>
        <dbReference type="ChEBI" id="CHEBI:61978"/>
        <dbReference type="EC" id="3.1.3.48"/>
    </reaction>
</comment>
<comment type="caution">
    <text evidence="7">The sequence shown here is derived from an EMBL/GenBank/DDBJ whole genome shotgun (WGS) entry which is preliminary data.</text>
</comment>
<dbReference type="Pfam" id="PF01451">
    <property type="entry name" value="LMWPc"/>
    <property type="match status" value="1"/>
</dbReference>
<dbReference type="Gene3D" id="3.40.50.2300">
    <property type="match status" value="1"/>
</dbReference>
<evidence type="ECO:0000259" key="6">
    <source>
        <dbReference type="SMART" id="SM00226"/>
    </source>
</evidence>
<dbReference type="SMART" id="SM00226">
    <property type="entry name" value="LMWPc"/>
    <property type="match status" value="1"/>
</dbReference>
<dbReference type="PRINTS" id="PR00719">
    <property type="entry name" value="LMWPTPASE"/>
</dbReference>
<evidence type="ECO:0000256" key="4">
    <source>
        <dbReference type="ARBA" id="ARBA00022912"/>
    </source>
</evidence>
<dbReference type="Proteomes" id="UP001596030">
    <property type="component" value="Unassembled WGS sequence"/>
</dbReference>
<name>A0ABV9D309_9GAMM</name>
<reference evidence="8" key="1">
    <citation type="journal article" date="2019" name="Int. J. Syst. Evol. Microbiol.">
        <title>The Global Catalogue of Microorganisms (GCM) 10K type strain sequencing project: providing services to taxonomists for standard genome sequencing and annotation.</title>
        <authorList>
            <consortium name="The Broad Institute Genomics Platform"/>
            <consortium name="The Broad Institute Genome Sequencing Center for Infectious Disease"/>
            <person name="Wu L."/>
            <person name="Ma J."/>
        </authorList>
    </citation>
    <scope>NUCLEOTIDE SEQUENCE [LARGE SCALE GENOMIC DNA]</scope>
    <source>
        <strain evidence="8">CGMCC 1.12121</strain>
    </source>
</reference>
<proteinExistence type="inferred from homology"/>
<accession>A0ABV9D309</accession>
<organism evidence="7 8">
    <name type="scientific">Chromohalobacter sarecensis</name>
    <dbReference type="NCBI Taxonomy" id="245294"/>
    <lineage>
        <taxon>Bacteria</taxon>
        <taxon>Pseudomonadati</taxon>
        <taxon>Pseudomonadota</taxon>
        <taxon>Gammaproteobacteria</taxon>
        <taxon>Oceanospirillales</taxon>
        <taxon>Halomonadaceae</taxon>
        <taxon>Chromohalobacter</taxon>
    </lineage>
</organism>
<evidence type="ECO:0000256" key="2">
    <source>
        <dbReference type="ARBA" id="ARBA00013064"/>
    </source>
</evidence>
<dbReference type="InterPro" id="IPR023485">
    <property type="entry name" value="Ptyr_pPase"/>
</dbReference>
<dbReference type="PANTHER" id="PTHR11717:SF31">
    <property type="entry name" value="LOW MOLECULAR WEIGHT PROTEIN-TYROSINE-PHOSPHATASE ETP-RELATED"/>
    <property type="match status" value="1"/>
</dbReference>